<sequence length="328" mass="33591">MKWLTYVSTSTFASFMLTRVLADVAEEECWRGPAMRLGGMEYFETPDDAAACPEAHIYFLGLHNEVLLSRHVNITNSSTTCDSNLLQAVSFPADVAATYAKITFLCGNDDGPSCQMIRLLPAGGSEPAAPLSLAMARTCLDSSTATATSPSPDATDATGVPPDSNPSTAVTSLSTAVNGDASAYPTHLTGIQSPPAYSSTDVETGGSVITPTSLGSNLGSAEPTSTAADFPVDPSETNVVPTTLIESTGGATTDVPSVAPSDAPSVITPEVSPVIPSDMPSVITPEVSSIIASGVQSDATYELPGATTLVTSTVAGISHAPRCTCESY</sequence>
<dbReference type="AlphaFoldDB" id="A0AA37GVH7"/>
<proteinExistence type="predicted"/>
<feature type="region of interest" description="Disordered" evidence="1">
    <location>
        <begin position="143"/>
        <end position="171"/>
    </location>
</feature>
<evidence type="ECO:0000313" key="4">
    <source>
        <dbReference type="Proteomes" id="UP001055172"/>
    </source>
</evidence>
<organism evidence="3 4">
    <name type="scientific">Colletotrichum liriopes</name>
    <dbReference type="NCBI Taxonomy" id="708192"/>
    <lineage>
        <taxon>Eukaryota</taxon>
        <taxon>Fungi</taxon>
        <taxon>Dikarya</taxon>
        <taxon>Ascomycota</taxon>
        <taxon>Pezizomycotina</taxon>
        <taxon>Sordariomycetes</taxon>
        <taxon>Hypocreomycetidae</taxon>
        <taxon>Glomerellales</taxon>
        <taxon>Glomerellaceae</taxon>
        <taxon>Colletotrichum</taxon>
        <taxon>Colletotrichum spaethianum species complex</taxon>
    </lineage>
</organism>
<gene>
    <name evidence="3" type="ORF">ColLi_10891</name>
</gene>
<name>A0AA37GVH7_9PEZI</name>
<protein>
    <recommendedName>
        <fullName evidence="5">Extracellular serine-threonine rich protein</fullName>
    </recommendedName>
</protein>
<feature type="chain" id="PRO_5041227196" description="Extracellular serine-threonine rich protein" evidence="2">
    <location>
        <begin position="23"/>
        <end position="328"/>
    </location>
</feature>
<evidence type="ECO:0000313" key="3">
    <source>
        <dbReference type="EMBL" id="GJC88053.1"/>
    </source>
</evidence>
<evidence type="ECO:0000256" key="1">
    <source>
        <dbReference type="SAM" id="MobiDB-lite"/>
    </source>
</evidence>
<evidence type="ECO:0008006" key="5">
    <source>
        <dbReference type="Google" id="ProtNLM"/>
    </source>
</evidence>
<reference evidence="3 4" key="1">
    <citation type="submission" date="2021-07" db="EMBL/GenBank/DDBJ databases">
        <title>Genome data of Colletotrichum spaethianum.</title>
        <authorList>
            <person name="Utami Y.D."/>
            <person name="Hiruma K."/>
        </authorList>
    </citation>
    <scope>NUCLEOTIDE SEQUENCE [LARGE SCALE GENOMIC DNA]</scope>
    <source>
        <strain evidence="3 4">MAFF 242679</strain>
    </source>
</reference>
<dbReference type="EMBL" id="BPPX01000030">
    <property type="protein sequence ID" value="GJC88053.1"/>
    <property type="molecule type" value="Genomic_DNA"/>
</dbReference>
<comment type="caution">
    <text evidence="3">The sequence shown here is derived from an EMBL/GenBank/DDBJ whole genome shotgun (WGS) entry which is preliminary data.</text>
</comment>
<feature type="region of interest" description="Disordered" evidence="1">
    <location>
        <begin position="185"/>
        <end position="236"/>
    </location>
</feature>
<feature type="compositionally biased region" description="Polar residues" evidence="1">
    <location>
        <begin position="189"/>
        <end position="227"/>
    </location>
</feature>
<dbReference type="Proteomes" id="UP001055172">
    <property type="component" value="Unassembled WGS sequence"/>
</dbReference>
<keyword evidence="4" id="KW-1185">Reference proteome</keyword>
<keyword evidence="2" id="KW-0732">Signal</keyword>
<feature type="compositionally biased region" description="Low complexity" evidence="1">
    <location>
        <begin position="143"/>
        <end position="158"/>
    </location>
</feature>
<accession>A0AA37GVH7</accession>
<evidence type="ECO:0000256" key="2">
    <source>
        <dbReference type="SAM" id="SignalP"/>
    </source>
</evidence>
<feature type="signal peptide" evidence="2">
    <location>
        <begin position="1"/>
        <end position="22"/>
    </location>
</feature>